<evidence type="ECO:0000256" key="5">
    <source>
        <dbReference type="ARBA" id="ARBA00023136"/>
    </source>
</evidence>
<comment type="subcellular location">
    <subcellularLocation>
        <location evidence="7">Cell membrane</location>
        <topology evidence="7">Peripheral membrane protein</topology>
    </subcellularLocation>
    <subcellularLocation>
        <location evidence="1">Membrane</location>
    </subcellularLocation>
</comment>
<keyword evidence="5 7" id="KW-0472">Membrane</keyword>
<gene>
    <name evidence="7" type="primary">atpH</name>
    <name evidence="9" type="ORF">R54876_GBNLAHCA_00917</name>
</gene>
<keyword evidence="3 7" id="KW-0375">Hydrogen ion transport</keyword>
<dbReference type="InterPro" id="IPR026015">
    <property type="entry name" value="ATP_synth_OSCP/delta_N_sf"/>
</dbReference>
<comment type="caution">
    <text evidence="9">The sequence shown here is derived from an EMBL/GenBank/DDBJ whole genome shotgun (WGS) entry which is preliminary data.</text>
</comment>
<comment type="function">
    <text evidence="7">This protein is part of the stalk that links CF(0) to CF(1). It either transmits conformational changes from CF(0) to CF(1) or is implicated in proton conduction.</text>
</comment>
<accession>A0ABP0ETA6</accession>
<dbReference type="PRINTS" id="PR00125">
    <property type="entry name" value="ATPASEDELTA"/>
</dbReference>
<dbReference type="RefSeq" id="WP_349641904.1">
    <property type="nucleotide sequence ID" value="NZ_CAWVOH010000002.1"/>
</dbReference>
<keyword evidence="7" id="KW-0139">CF(1)</keyword>
<evidence type="ECO:0000256" key="1">
    <source>
        <dbReference type="ARBA" id="ARBA00004370"/>
    </source>
</evidence>
<dbReference type="PANTHER" id="PTHR11910">
    <property type="entry name" value="ATP SYNTHASE DELTA CHAIN"/>
    <property type="match status" value="1"/>
</dbReference>
<evidence type="ECO:0000256" key="6">
    <source>
        <dbReference type="ARBA" id="ARBA00023310"/>
    </source>
</evidence>
<proteinExistence type="inferred from homology"/>
<dbReference type="Pfam" id="PF00213">
    <property type="entry name" value="OSCP"/>
    <property type="match status" value="1"/>
</dbReference>
<feature type="coiled-coil region" evidence="8">
    <location>
        <begin position="12"/>
        <end position="43"/>
    </location>
</feature>
<keyword evidence="10" id="KW-1185">Reference proteome</keyword>
<evidence type="ECO:0000256" key="4">
    <source>
        <dbReference type="ARBA" id="ARBA00023065"/>
    </source>
</evidence>
<comment type="similarity">
    <text evidence="7">Belongs to the ATPase delta chain family.</text>
</comment>
<reference evidence="9 10" key="1">
    <citation type="submission" date="2024-01" db="EMBL/GenBank/DDBJ databases">
        <authorList>
            <person name="Botero Cardona J."/>
        </authorList>
    </citation>
    <scope>NUCLEOTIDE SEQUENCE [LARGE SCALE GENOMIC DNA]</scope>
    <source>
        <strain evidence="9 10">LMG 33000</strain>
    </source>
</reference>
<evidence type="ECO:0000256" key="8">
    <source>
        <dbReference type="SAM" id="Coils"/>
    </source>
</evidence>
<evidence type="ECO:0000313" key="10">
    <source>
        <dbReference type="Proteomes" id="UP001314241"/>
    </source>
</evidence>
<keyword evidence="2 7" id="KW-0813">Transport</keyword>
<keyword evidence="7" id="KW-1003">Cell membrane</keyword>
<evidence type="ECO:0000256" key="2">
    <source>
        <dbReference type="ARBA" id="ARBA00022448"/>
    </source>
</evidence>
<dbReference type="HAMAP" id="MF_01416">
    <property type="entry name" value="ATP_synth_delta_bact"/>
    <property type="match status" value="1"/>
</dbReference>
<dbReference type="NCBIfam" id="TIGR01145">
    <property type="entry name" value="ATP_synt_delta"/>
    <property type="match status" value="1"/>
</dbReference>
<dbReference type="Gene3D" id="1.10.520.20">
    <property type="entry name" value="N-terminal domain of the delta subunit of the F1F0-ATP synthase"/>
    <property type="match status" value="1"/>
</dbReference>
<evidence type="ECO:0000313" key="9">
    <source>
        <dbReference type="EMBL" id="CAK8054351.1"/>
    </source>
</evidence>
<evidence type="ECO:0000256" key="7">
    <source>
        <dbReference type="HAMAP-Rule" id="MF_01416"/>
    </source>
</evidence>
<protein>
    <recommendedName>
        <fullName evidence="7">ATP synthase subunit delta</fullName>
    </recommendedName>
    <alternativeName>
        <fullName evidence="7">ATP synthase F(1) sector subunit delta</fullName>
    </alternativeName>
    <alternativeName>
        <fullName evidence="7">F-type ATPase subunit delta</fullName>
        <shortName evidence="7">F-ATPase subunit delta</shortName>
    </alternativeName>
</protein>
<evidence type="ECO:0000256" key="3">
    <source>
        <dbReference type="ARBA" id="ARBA00022781"/>
    </source>
</evidence>
<keyword evidence="4 7" id="KW-0406">Ion transport</keyword>
<keyword evidence="8" id="KW-0175">Coiled coil</keyword>
<dbReference type="Proteomes" id="UP001314241">
    <property type="component" value="Unassembled WGS sequence"/>
</dbReference>
<sequence length="180" mass="19833">MAKKTAQIADQYAQAILDLAKQEDNLNEVLADLQALRQVIKDEPNLLVWLSSHEVDPDVQDSLIQTLSKDAVSSVQNLVKLLSVNQRFNIMDLVIDRFIELYNLDQGIVDVKITTAIDLDDQEKAGLEKVFLAKSGAKKLNSSYLVDTAIIGGVIMQSSSILIDGSLRTKIARLQAQLLG</sequence>
<name>A0ABP0ETA6_9LACO</name>
<comment type="function">
    <text evidence="7">F(1)F(0) ATP synthase produces ATP from ADP in the presence of a proton or sodium gradient. F-type ATPases consist of two structural domains, F(1) containing the extramembraneous catalytic core and F(0) containing the membrane proton channel, linked together by a central stalk and a peripheral stalk. During catalysis, ATP synthesis in the catalytic domain of F(1) is coupled via a rotary mechanism of the central stalk subunits to proton translocation.</text>
</comment>
<dbReference type="EMBL" id="CAWVOH010000002">
    <property type="protein sequence ID" value="CAK8054351.1"/>
    <property type="molecule type" value="Genomic_DNA"/>
</dbReference>
<dbReference type="InterPro" id="IPR000711">
    <property type="entry name" value="ATPase_OSCP/dsu"/>
</dbReference>
<dbReference type="SUPFAM" id="SSF47928">
    <property type="entry name" value="N-terminal domain of the delta subunit of the F1F0-ATP synthase"/>
    <property type="match status" value="1"/>
</dbReference>
<keyword evidence="6 7" id="KW-0066">ATP synthesis</keyword>
<organism evidence="9 10">
    <name type="scientific">Eupransor demetentiae</name>
    <dbReference type="NCBI Taxonomy" id="3109584"/>
    <lineage>
        <taxon>Bacteria</taxon>
        <taxon>Bacillati</taxon>
        <taxon>Bacillota</taxon>
        <taxon>Bacilli</taxon>
        <taxon>Lactobacillales</taxon>
        <taxon>Lactobacillaceae</taxon>
        <taxon>Eupransor</taxon>
    </lineage>
</organism>